<dbReference type="PRINTS" id="PR00413">
    <property type="entry name" value="HADHALOGNASE"/>
</dbReference>
<dbReference type="SFLD" id="SFLDG01129">
    <property type="entry name" value="C1.5:_HAD__Beta-PGM__Phosphata"/>
    <property type="match status" value="1"/>
</dbReference>
<dbReference type="Gene3D" id="3.40.50.1000">
    <property type="entry name" value="HAD superfamily/HAD-like"/>
    <property type="match status" value="1"/>
</dbReference>
<reference evidence="1" key="1">
    <citation type="submission" date="2018-05" db="EMBL/GenBank/DDBJ databases">
        <authorList>
            <person name="Lanie J.A."/>
            <person name="Ng W.-L."/>
            <person name="Kazmierczak K.M."/>
            <person name="Andrzejewski T.M."/>
            <person name="Davidsen T.M."/>
            <person name="Wayne K.J."/>
            <person name="Tettelin H."/>
            <person name="Glass J.I."/>
            <person name="Rusch D."/>
            <person name="Podicherti R."/>
            <person name="Tsui H.-C.T."/>
            <person name="Winkler M.E."/>
        </authorList>
    </citation>
    <scope>NUCLEOTIDE SEQUENCE</scope>
</reference>
<dbReference type="InterPro" id="IPR041492">
    <property type="entry name" value="HAD_2"/>
</dbReference>
<dbReference type="Pfam" id="PF13419">
    <property type="entry name" value="HAD_2"/>
    <property type="match status" value="1"/>
</dbReference>
<dbReference type="NCBIfam" id="TIGR01509">
    <property type="entry name" value="HAD-SF-IA-v3"/>
    <property type="match status" value="1"/>
</dbReference>
<dbReference type="SFLD" id="SFLDS00003">
    <property type="entry name" value="Haloacid_Dehalogenase"/>
    <property type="match status" value="1"/>
</dbReference>
<dbReference type="GO" id="GO:0050308">
    <property type="term" value="F:sugar-phosphatase activity"/>
    <property type="evidence" value="ECO:0007669"/>
    <property type="project" value="TreeGrafter"/>
</dbReference>
<dbReference type="PANTHER" id="PTHR43481">
    <property type="entry name" value="FRUCTOSE-1-PHOSPHATE PHOSPHATASE"/>
    <property type="match status" value="1"/>
</dbReference>
<protein>
    <recommendedName>
        <fullName evidence="2">HAD family phosphatase</fullName>
    </recommendedName>
</protein>
<dbReference type="EMBL" id="UINC01071850">
    <property type="protein sequence ID" value="SVC07076.1"/>
    <property type="molecule type" value="Genomic_DNA"/>
</dbReference>
<gene>
    <name evidence="1" type="ORF">METZ01_LOCUS259930</name>
</gene>
<dbReference type="InterPro" id="IPR023198">
    <property type="entry name" value="PGP-like_dom2"/>
</dbReference>
<evidence type="ECO:0008006" key="2">
    <source>
        <dbReference type="Google" id="ProtNLM"/>
    </source>
</evidence>
<sequence>MAKYKGILFDMDGVLIDSEPLFLDAINRIILEESQAPISEDENENNLIGTTVNQTWDRLRELRTLTKSTPEYISRYDAVVKEVLSQKLEPQPGVVDLLQECTNRGLPKAVASSALKEWVNLKLTSIGLQGSFETILGGDDVVNGKPEPDIYLLAAKQLGLEAKECIAIEDSPVGIKAAVASGAYTIAVKTYFTRNLDITRADIVLDSLEQFDLDLLA</sequence>
<accession>A0A382J5B0</accession>
<proteinExistence type="predicted"/>
<dbReference type="InterPro" id="IPR036412">
    <property type="entry name" value="HAD-like_sf"/>
</dbReference>
<dbReference type="InterPro" id="IPR023214">
    <property type="entry name" value="HAD_sf"/>
</dbReference>
<name>A0A382J5B0_9ZZZZ</name>
<dbReference type="Gene3D" id="1.10.150.240">
    <property type="entry name" value="Putative phosphatase, domain 2"/>
    <property type="match status" value="1"/>
</dbReference>
<dbReference type="AlphaFoldDB" id="A0A382J5B0"/>
<dbReference type="SFLD" id="SFLDG01135">
    <property type="entry name" value="C1.5.6:_HAD__Beta-PGM__Phospha"/>
    <property type="match status" value="1"/>
</dbReference>
<dbReference type="InterPro" id="IPR006439">
    <property type="entry name" value="HAD-SF_hydro_IA"/>
</dbReference>
<dbReference type="InterPro" id="IPR051806">
    <property type="entry name" value="HAD-like_SPP"/>
</dbReference>
<organism evidence="1">
    <name type="scientific">marine metagenome</name>
    <dbReference type="NCBI Taxonomy" id="408172"/>
    <lineage>
        <taxon>unclassified sequences</taxon>
        <taxon>metagenomes</taxon>
        <taxon>ecological metagenomes</taxon>
    </lineage>
</organism>
<dbReference type="PANTHER" id="PTHR43481:SF4">
    <property type="entry name" value="GLYCEROL-1-PHOSPHATE PHOSPHOHYDROLASE 1-RELATED"/>
    <property type="match status" value="1"/>
</dbReference>
<evidence type="ECO:0000313" key="1">
    <source>
        <dbReference type="EMBL" id="SVC07076.1"/>
    </source>
</evidence>
<dbReference type="SUPFAM" id="SSF56784">
    <property type="entry name" value="HAD-like"/>
    <property type="match status" value="1"/>
</dbReference>